<evidence type="ECO:0008006" key="7">
    <source>
        <dbReference type="Google" id="ProtNLM"/>
    </source>
</evidence>
<dbReference type="PANTHER" id="PTHR34580">
    <property type="match status" value="1"/>
</dbReference>
<feature type="domain" description="PafC HTH" evidence="3">
    <location>
        <begin position="8"/>
        <end position="126"/>
    </location>
</feature>
<dbReference type="EMBL" id="AKFT01000186">
    <property type="protein sequence ID" value="EJF38712.1"/>
    <property type="molecule type" value="Genomic_DNA"/>
</dbReference>
<sequence>MARRSSVDRLVRLLALPAWVADNDGATFQEAAAHFGVTPEVIRRDVETLWVSGLPGGMPGDLVDFSAIAFEAERLSLTQPLGLDLPVRLSRQEAIALLLSLRVLGQVLAGDPASSAALQGAQAALTRAVSGDASGTAAATAAAEVHGGTASAVRSTDPMAPAATESTMSSDPLVLRTVRCALAEQLRLRLTYVSATDSRSVREVDPLGLTTDGAHLTLRAWCLKSRGERSFRLDRILDIACMDAPATSHRRPRRRGEPEAPQQTAVLTLAPGGRWLIEQLRCERVTEHPDGAMTVTVRGRDRPWLVSLVLSAGRHLVAVEPVDLAQEAAAAANRALARYRGAADPLPGSAASQ</sequence>
<dbReference type="Pfam" id="PF19187">
    <property type="entry name" value="HTH_PafC"/>
    <property type="match status" value="1"/>
</dbReference>
<keyword evidence="6" id="KW-1185">Reference proteome</keyword>
<dbReference type="OrthoDB" id="3268930at2"/>
<dbReference type="AlphaFoldDB" id="J0N2V1"/>
<evidence type="ECO:0000259" key="3">
    <source>
        <dbReference type="Pfam" id="PF19187"/>
    </source>
</evidence>
<protein>
    <recommendedName>
        <fullName evidence="7">WYL domain protein</fullName>
    </recommendedName>
</protein>
<feature type="domain" description="WYL" evidence="2">
    <location>
        <begin position="174"/>
        <end position="239"/>
    </location>
</feature>
<dbReference type="InterPro" id="IPR043839">
    <property type="entry name" value="PafC_HTH"/>
</dbReference>
<name>J0N2V1_9ACTO</name>
<feature type="region of interest" description="Disordered" evidence="1">
    <location>
        <begin position="147"/>
        <end position="168"/>
    </location>
</feature>
<dbReference type="PATRIC" id="fig|1125718.3.peg.2399"/>
<dbReference type="PROSITE" id="PS52050">
    <property type="entry name" value="WYL"/>
    <property type="match status" value="1"/>
</dbReference>
<accession>J0N2V1</accession>
<organism evidence="5 6">
    <name type="scientific">Actinomyces massiliensis F0489</name>
    <dbReference type="NCBI Taxonomy" id="1125718"/>
    <lineage>
        <taxon>Bacteria</taxon>
        <taxon>Bacillati</taxon>
        <taxon>Actinomycetota</taxon>
        <taxon>Actinomycetes</taxon>
        <taxon>Actinomycetales</taxon>
        <taxon>Actinomycetaceae</taxon>
        <taxon>Actinomyces</taxon>
    </lineage>
</organism>
<gene>
    <name evidence="5" type="ORF">HMPREF1318_1020</name>
</gene>
<dbReference type="InterPro" id="IPR026881">
    <property type="entry name" value="WYL_dom"/>
</dbReference>
<dbReference type="Pfam" id="PF25583">
    <property type="entry name" value="WCX"/>
    <property type="match status" value="1"/>
</dbReference>
<dbReference type="InterPro" id="IPR028349">
    <property type="entry name" value="PafC-like"/>
</dbReference>
<dbReference type="Pfam" id="PF13280">
    <property type="entry name" value="WYL"/>
    <property type="match status" value="1"/>
</dbReference>
<feature type="domain" description="WCX" evidence="4">
    <location>
        <begin position="263"/>
        <end position="336"/>
    </location>
</feature>
<evidence type="ECO:0000313" key="5">
    <source>
        <dbReference type="EMBL" id="EJF38712.1"/>
    </source>
</evidence>
<evidence type="ECO:0000259" key="4">
    <source>
        <dbReference type="Pfam" id="PF25583"/>
    </source>
</evidence>
<dbReference type="RefSeq" id="WP_008732931.1">
    <property type="nucleotide sequence ID" value="NZ_AKFT01000186.1"/>
</dbReference>
<dbReference type="eggNOG" id="COG2378">
    <property type="taxonomic scope" value="Bacteria"/>
</dbReference>
<dbReference type="Proteomes" id="UP000002941">
    <property type="component" value="Unassembled WGS sequence"/>
</dbReference>
<proteinExistence type="predicted"/>
<dbReference type="InterPro" id="IPR057727">
    <property type="entry name" value="WCX_dom"/>
</dbReference>
<dbReference type="PANTHER" id="PTHR34580:SF1">
    <property type="entry name" value="PROTEIN PAFC"/>
    <property type="match status" value="1"/>
</dbReference>
<evidence type="ECO:0000259" key="2">
    <source>
        <dbReference type="Pfam" id="PF13280"/>
    </source>
</evidence>
<dbReference type="InterPro" id="IPR051534">
    <property type="entry name" value="CBASS_pafABC_assoc_protein"/>
</dbReference>
<evidence type="ECO:0000313" key="6">
    <source>
        <dbReference type="Proteomes" id="UP000002941"/>
    </source>
</evidence>
<dbReference type="PIRSF" id="PIRSF016838">
    <property type="entry name" value="PafC"/>
    <property type="match status" value="1"/>
</dbReference>
<comment type="caution">
    <text evidence="5">The sequence shown here is derived from an EMBL/GenBank/DDBJ whole genome shotgun (WGS) entry which is preliminary data.</text>
</comment>
<reference evidence="5 6" key="1">
    <citation type="submission" date="2012-05" db="EMBL/GenBank/DDBJ databases">
        <authorList>
            <person name="Harkins D.M."/>
            <person name="Madupu R."/>
            <person name="Durkin A.S."/>
            <person name="Torralba M."/>
            <person name="Methe B."/>
            <person name="Sutton G.G."/>
            <person name="Nelson K.E."/>
        </authorList>
    </citation>
    <scope>NUCLEOTIDE SEQUENCE [LARGE SCALE GENOMIC DNA]</scope>
    <source>
        <strain evidence="5 6">F0489</strain>
    </source>
</reference>
<evidence type="ECO:0000256" key="1">
    <source>
        <dbReference type="SAM" id="MobiDB-lite"/>
    </source>
</evidence>